<name>A0A1S2FPE6_ACIBA</name>
<dbReference type="SUPFAM" id="SSF47598">
    <property type="entry name" value="Ribbon-helix-helix"/>
    <property type="match status" value="1"/>
</dbReference>
<dbReference type="InterPro" id="IPR045559">
    <property type="entry name" value="RHH_9"/>
</dbReference>
<evidence type="ECO:0000313" key="2">
    <source>
        <dbReference type="EMBL" id="RSP69050.1"/>
    </source>
</evidence>
<dbReference type="Gene3D" id="1.10.1220.10">
    <property type="entry name" value="Met repressor-like"/>
    <property type="match status" value="1"/>
</dbReference>
<evidence type="ECO:0000313" key="3">
    <source>
        <dbReference type="Proteomes" id="UP000269597"/>
    </source>
</evidence>
<dbReference type="Pfam" id="PF19839">
    <property type="entry name" value="RHH_9"/>
    <property type="match status" value="1"/>
</dbReference>
<dbReference type="InterPro" id="IPR010985">
    <property type="entry name" value="Ribbon_hlx_hlx"/>
</dbReference>
<dbReference type="InterPro" id="IPR013321">
    <property type="entry name" value="Arc_rbn_hlx_hlx"/>
</dbReference>
<protein>
    <recommendedName>
        <fullName evidence="1">Ribbon-helix-helix protein RHH domain-containing protein</fullName>
    </recommendedName>
</protein>
<evidence type="ECO:0000259" key="1">
    <source>
        <dbReference type="Pfam" id="PF19839"/>
    </source>
</evidence>
<dbReference type="Proteomes" id="UP000269597">
    <property type="component" value="Unassembled WGS sequence"/>
</dbReference>
<dbReference type="EMBL" id="RFBY01000114">
    <property type="protein sequence ID" value="RSP69050.1"/>
    <property type="molecule type" value="Genomic_DNA"/>
</dbReference>
<dbReference type="AlphaFoldDB" id="A0A1S2FPE6"/>
<feature type="domain" description="Ribbon-helix-helix protein RHH" evidence="1">
    <location>
        <begin position="2"/>
        <end position="57"/>
    </location>
</feature>
<comment type="caution">
    <text evidence="2">The sequence shown here is derived from an EMBL/GenBank/DDBJ whole genome shotgun (WGS) entry which is preliminary data.</text>
</comment>
<gene>
    <name evidence="2" type="ORF">EA722_18655</name>
</gene>
<proteinExistence type="predicted"/>
<dbReference type="RefSeq" id="WP_004837455.1">
    <property type="nucleotide sequence ID" value="NZ_BBTD01000069.1"/>
</dbReference>
<sequence length="79" mass="9023">MAEKITQIGILVEESLKKDFQATCKAQDKNASQEIRALMREYVKKHRIKKVPDLLAGQQSEDIQQDAWDGVKPVGREEI</sequence>
<accession>A0A1S2FPE6</accession>
<reference evidence="2 3" key="1">
    <citation type="submission" date="2018-10" db="EMBL/GenBank/DDBJ databases">
        <title>GWAS and RNA-Seq identify cryptic mechanisms of antimicrobial resistance in Acinetobacter baumannii.</title>
        <authorList>
            <person name="Sahl J.W."/>
        </authorList>
    </citation>
    <scope>NUCLEOTIDE SEQUENCE [LARGE SCALE GENOMIC DNA]</scope>
    <source>
        <strain evidence="2 3">TG31299</strain>
    </source>
</reference>
<organism evidence="2 3">
    <name type="scientific">Acinetobacter baumannii</name>
    <dbReference type="NCBI Taxonomy" id="470"/>
    <lineage>
        <taxon>Bacteria</taxon>
        <taxon>Pseudomonadati</taxon>
        <taxon>Pseudomonadota</taxon>
        <taxon>Gammaproteobacteria</taxon>
        <taxon>Moraxellales</taxon>
        <taxon>Moraxellaceae</taxon>
        <taxon>Acinetobacter</taxon>
        <taxon>Acinetobacter calcoaceticus/baumannii complex</taxon>
    </lineage>
</organism>
<dbReference type="GO" id="GO:0006355">
    <property type="term" value="P:regulation of DNA-templated transcription"/>
    <property type="evidence" value="ECO:0007669"/>
    <property type="project" value="InterPro"/>
</dbReference>